<dbReference type="WBParaSite" id="GPLIN_000427000">
    <property type="protein sequence ID" value="GPLIN_000427000"/>
    <property type="gene ID" value="GPLIN_000427000"/>
</dbReference>
<dbReference type="PROSITE" id="PS50188">
    <property type="entry name" value="B302_SPRY"/>
    <property type="match status" value="1"/>
</dbReference>
<dbReference type="AlphaFoldDB" id="A0A183BUI4"/>
<dbReference type="InterPro" id="IPR044736">
    <property type="entry name" value="Gid1/RanBPM/SPLA_SPRY"/>
</dbReference>
<accession>A0A183BUI4</accession>
<dbReference type="CDD" id="cd12885">
    <property type="entry name" value="SPRY_RanBP_like"/>
    <property type="match status" value="2"/>
</dbReference>
<name>A0A183BUI4_GLOPA</name>
<proteinExistence type="predicted"/>
<keyword evidence="2" id="KW-1185">Reference proteome</keyword>
<dbReference type="Pfam" id="PF00622">
    <property type="entry name" value="SPRY"/>
    <property type="match status" value="2"/>
</dbReference>
<dbReference type="InterPro" id="IPR013320">
    <property type="entry name" value="ConA-like_dom_sf"/>
</dbReference>
<evidence type="ECO:0000313" key="3">
    <source>
        <dbReference type="WBParaSite" id="GPLIN_000427000"/>
    </source>
</evidence>
<dbReference type="InterPro" id="IPR001870">
    <property type="entry name" value="B30.2/SPRY"/>
</dbReference>
<reference evidence="2" key="1">
    <citation type="submission" date="2013-12" db="EMBL/GenBank/DDBJ databases">
        <authorList>
            <person name="Aslett M."/>
        </authorList>
    </citation>
    <scope>NUCLEOTIDE SEQUENCE [LARGE SCALE GENOMIC DNA]</scope>
    <source>
        <strain evidence="2">Lindley</strain>
    </source>
</reference>
<dbReference type="Proteomes" id="UP000050741">
    <property type="component" value="Unassembled WGS sequence"/>
</dbReference>
<dbReference type="SUPFAM" id="SSF49899">
    <property type="entry name" value="Concanavalin A-like lectins/glucanases"/>
    <property type="match status" value="2"/>
</dbReference>
<protein>
    <submittedName>
        <fullName evidence="3">B30.2/SPRY domain-containing protein</fullName>
    </submittedName>
</protein>
<feature type="domain" description="B30.2/SPRY" evidence="1">
    <location>
        <begin position="97"/>
        <end position="276"/>
    </location>
</feature>
<evidence type="ECO:0000313" key="2">
    <source>
        <dbReference type="Proteomes" id="UP000050741"/>
    </source>
</evidence>
<evidence type="ECO:0000259" key="1">
    <source>
        <dbReference type="PROSITE" id="PS50188"/>
    </source>
</evidence>
<dbReference type="InterPro" id="IPR050618">
    <property type="entry name" value="Ubq-SigPath_Reg"/>
</dbReference>
<dbReference type="InterPro" id="IPR003877">
    <property type="entry name" value="SPRY_dom"/>
</dbReference>
<sequence length="276" mass="31111">MASLQTQRRRRLPLELQCEVISTLPFQHGRRMLLLYRSIAKNWWWSSVRAEKPMLKTPYFEVKILEKKGYILIGLATKQVPLIYPVGPHEGTFSYDSLGDFWGHKVEGCRHAANGRPFIVGKPKFEKGDVVGCGKALRVELEQQKLNIVYLRKTFAVLREIGWSSVIAEKPMSKNPYFEVQILEKKGNILIGLATKQMPLNYPVGLDKGTYAYDSLGIFWGHEVEGCSHSSNGRPVIKGKPSFGVGDVVGCGLNLATCQIIYTKNGKHLGEKEKEF</sequence>
<dbReference type="PANTHER" id="PTHR12864">
    <property type="entry name" value="RAN BINDING PROTEIN 9-RELATED"/>
    <property type="match status" value="1"/>
</dbReference>
<dbReference type="InterPro" id="IPR043136">
    <property type="entry name" value="B30.2/SPRY_sf"/>
</dbReference>
<reference evidence="2" key="2">
    <citation type="submission" date="2014-05" db="EMBL/GenBank/DDBJ databases">
        <title>The genome and life-stage specific transcriptomes of Globodera pallida elucidate key aspects of plant parasitism by a cyst nematode.</title>
        <authorList>
            <person name="Cotton J.A."/>
            <person name="Lilley C.J."/>
            <person name="Jones L.M."/>
            <person name="Kikuchi T."/>
            <person name="Reid A.J."/>
            <person name="Thorpe P."/>
            <person name="Tsai I.J."/>
            <person name="Beasley H."/>
            <person name="Blok V."/>
            <person name="Cock P.J.A."/>
            <person name="Van den Akker S.E."/>
            <person name="Holroyd N."/>
            <person name="Hunt M."/>
            <person name="Mantelin S."/>
            <person name="Naghra H."/>
            <person name="Pain A."/>
            <person name="Palomares-Rius J.E."/>
            <person name="Zarowiecki M."/>
            <person name="Berriman M."/>
            <person name="Jones J.T."/>
            <person name="Urwin P.E."/>
        </authorList>
    </citation>
    <scope>NUCLEOTIDE SEQUENCE [LARGE SCALE GENOMIC DNA]</scope>
    <source>
        <strain evidence="2">Lindley</strain>
    </source>
</reference>
<dbReference type="Gene3D" id="2.60.120.920">
    <property type="match status" value="2"/>
</dbReference>
<reference evidence="3" key="3">
    <citation type="submission" date="2016-06" db="UniProtKB">
        <authorList>
            <consortium name="WormBaseParasite"/>
        </authorList>
    </citation>
    <scope>IDENTIFICATION</scope>
</reference>
<organism evidence="2 3">
    <name type="scientific">Globodera pallida</name>
    <name type="common">Potato cyst nematode worm</name>
    <name type="synonym">Heterodera pallida</name>
    <dbReference type="NCBI Taxonomy" id="36090"/>
    <lineage>
        <taxon>Eukaryota</taxon>
        <taxon>Metazoa</taxon>
        <taxon>Ecdysozoa</taxon>
        <taxon>Nematoda</taxon>
        <taxon>Chromadorea</taxon>
        <taxon>Rhabditida</taxon>
        <taxon>Tylenchina</taxon>
        <taxon>Tylenchomorpha</taxon>
        <taxon>Tylenchoidea</taxon>
        <taxon>Heteroderidae</taxon>
        <taxon>Heteroderinae</taxon>
        <taxon>Globodera</taxon>
    </lineage>
</organism>